<gene>
    <name evidence="3" type="ORF">AMYX_17050</name>
</gene>
<keyword evidence="4" id="KW-1185">Reference proteome</keyword>
<sequence>MPRILLVDDDLAEIAAVKRALAGAGHQTVLATNASDALAAVAGGAADAALVAPECDGGEGAAVLRAMAARGTPAAALPRPLDARAAVEVASALAASPRRPRAPAPSPSAAGTREPPSTSGSGSPTATATRTAAPSPAPTANRPPAFDTSSSASAEAVELRQAERELWWKQEQRSLVAAATPAAPAPSSPPPAAPPRRRPLDRGWVEEMLRQAEQADYFDLVGLPPDCSREDVLQAAGRLLEELAPERVPPSDAILLDKVEEIRRVLAEARDVLADDPLREAYRRALGR</sequence>
<feature type="compositionally biased region" description="Low complexity" evidence="1">
    <location>
        <begin position="107"/>
        <end position="145"/>
    </location>
</feature>
<dbReference type="SUPFAM" id="SSF46565">
    <property type="entry name" value="Chaperone J-domain"/>
    <property type="match status" value="1"/>
</dbReference>
<feature type="region of interest" description="Disordered" evidence="1">
    <location>
        <begin position="92"/>
        <end position="157"/>
    </location>
</feature>
<dbReference type="InterPro" id="IPR011006">
    <property type="entry name" value="CheY-like_superfamily"/>
</dbReference>
<feature type="region of interest" description="Disordered" evidence="1">
    <location>
        <begin position="175"/>
        <end position="199"/>
    </location>
</feature>
<feature type="compositionally biased region" description="Pro residues" evidence="1">
    <location>
        <begin position="183"/>
        <end position="194"/>
    </location>
</feature>
<dbReference type="InterPro" id="IPR036869">
    <property type="entry name" value="J_dom_sf"/>
</dbReference>
<accession>A0A7I9VKM2</accession>
<evidence type="ECO:0000313" key="4">
    <source>
        <dbReference type="Proteomes" id="UP000503640"/>
    </source>
</evidence>
<reference evidence="4" key="1">
    <citation type="journal article" date="2020" name="Appl. Environ. Microbiol.">
        <title>Diazotrophic Anaeromyxobacter Isolates from Soils.</title>
        <authorList>
            <person name="Masuda Y."/>
            <person name="Yamanaka H."/>
            <person name="Xu Z.X."/>
            <person name="Shiratori Y."/>
            <person name="Aono T."/>
            <person name="Amachi S."/>
            <person name="Senoo K."/>
            <person name="Itoh H."/>
        </authorList>
    </citation>
    <scope>NUCLEOTIDE SEQUENCE [LARGE SCALE GENOMIC DNA]</scope>
    <source>
        <strain evidence="4">R267</strain>
    </source>
</reference>
<organism evidence="3 4">
    <name type="scientific">Anaeromyxobacter diazotrophicus</name>
    <dbReference type="NCBI Taxonomy" id="2590199"/>
    <lineage>
        <taxon>Bacteria</taxon>
        <taxon>Pseudomonadati</taxon>
        <taxon>Myxococcota</taxon>
        <taxon>Myxococcia</taxon>
        <taxon>Myxococcales</taxon>
        <taxon>Cystobacterineae</taxon>
        <taxon>Anaeromyxobacteraceae</taxon>
        <taxon>Anaeromyxobacter</taxon>
    </lineage>
</organism>
<evidence type="ECO:0000256" key="1">
    <source>
        <dbReference type="SAM" id="MobiDB-lite"/>
    </source>
</evidence>
<evidence type="ECO:0000313" key="3">
    <source>
        <dbReference type="EMBL" id="GEJ56964.1"/>
    </source>
</evidence>
<dbReference type="RefSeq" id="WP_176064425.1">
    <property type="nucleotide sequence ID" value="NZ_BJTG01000003.1"/>
</dbReference>
<name>A0A7I9VKM2_9BACT</name>
<dbReference type="Gene3D" id="3.40.50.2300">
    <property type="match status" value="1"/>
</dbReference>
<comment type="caution">
    <text evidence="3">The sequence shown here is derived from an EMBL/GenBank/DDBJ whole genome shotgun (WGS) entry which is preliminary data.</text>
</comment>
<feature type="domain" description="J" evidence="2">
    <location>
        <begin position="216"/>
        <end position="286"/>
    </location>
</feature>
<dbReference type="PROSITE" id="PS50076">
    <property type="entry name" value="DNAJ_2"/>
    <property type="match status" value="1"/>
</dbReference>
<protein>
    <recommendedName>
        <fullName evidence="2">J domain-containing protein</fullName>
    </recommendedName>
</protein>
<dbReference type="Proteomes" id="UP000503640">
    <property type="component" value="Unassembled WGS sequence"/>
</dbReference>
<dbReference type="AlphaFoldDB" id="A0A7I9VKM2"/>
<dbReference type="SUPFAM" id="SSF52172">
    <property type="entry name" value="CheY-like"/>
    <property type="match status" value="1"/>
</dbReference>
<dbReference type="EMBL" id="BJTG01000003">
    <property type="protein sequence ID" value="GEJ56964.1"/>
    <property type="molecule type" value="Genomic_DNA"/>
</dbReference>
<proteinExistence type="predicted"/>
<evidence type="ECO:0000259" key="2">
    <source>
        <dbReference type="PROSITE" id="PS50076"/>
    </source>
</evidence>
<dbReference type="InterPro" id="IPR001623">
    <property type="entry name" value="DnaJ_domain"/>
</dbReference>